<evidence type="ECO:0000313" key="10">
    <source>
        <dbReference type="Proteomes" id="UP000037977"/>
    </source>
</evidence>
<name>A0A0M9DIM1_9BACI</name>
<evidence type="ECO:0000313" key="3">
    <source>
        <dbReference type="EMBL" id="KOY80232.1"/>
    </source>
</evidence>
<dbReference type="EMBL" id="LGCI01000005">
    <property type="protein sequence ID" value="KOY83082.1"/>
    <property type="molecule type" value="Genomic_DNA"/>
</dbReference>
<gene>
    <name evidence="9" type="ORF">ADM90_00300</name>
    <name evidence="8" type="ORF">ADM90_07225</name>
    <name evidence="6" type="ORF">ADM90_14970</name>
    <name evidence="7" type="ORF">ADM90_19825</name>
    <name evidence="2" type="ORF">ADM90_20330</name>
    <name evidence="3" type="ORF">ADM90_20470</name>
    <name evidence="4" type="ORF">ADM90_20500</name>
    <name evidence="5" type="ORF">ADM90_20615</name>
    <name evidence="1" type="ORF">ADM90_22630</name>
</gene>
<dbReference type="EMBL" id="LGCI01000010">
    <property type="protein sequence ID" value="KOY81373.1"/>
    <property type="molecule type" value="Genomic_DNA"/>
</dbReference>
<evidence type="ECO:0000313" key="9">
    <source>
        <dbReference type="EMBL" id="KOY83890.1"/>
    </source>
</evidence>
<organism evidence="7 10">
    <name type="scientific">Lysinibacillus macroides</name>
    <dbReference type="NCBI Taxonomy" id="33935"/>
    <lineage>
        <taxon>Bacteria</taxon>
        <taxon>Bacillati</taxon>
        <taxon>Bacillota</taxon>
        <taxon>Bacilli</taxon>
        <taxon>Bacillales</taxon>
        <taxon>Bacillaceae</taxon>
        <taxon>Lysinibacillus</taxon>
    </lineage>
</organism>
<proteinExistence type="predicted"/>
<keyword evidence="10" id="KW-1185">Reference proteome</keyword>
<dbReference type="EMBL" id="LGCI01000002">
    <property type="protein sequence ID" value="KOY83890.1"/>
    <property type="molecule type" value="Genomic_DNA"/>
</dbReference>
<dbReference type="Proteomes" id="UP000037977">
    <property type="component" value="Unassembled WGS sequence"/>
</dbReference>
<dbReference type="EMBL" id="LGCI01000011">
    <property type="protein sequence ID" value="KOY80237.1"/>
    <property type="molecule type" value="Genomic_DNA"/>
</dbReference>
<dbReference type="STRING" id="33935.ADM90_00300"/>
<evidence type="ECO:0000313" key="5">
    <source>
        <dbReference type="EMBL" id="KOY80256.1"/>
    </source>
</evidence>
<dbReference type="OrthoDB" id="9808061at2"/>
<dbReference type="EMBL" id="LGCI01000011">
    <property type="protein sequence ID" value="KOY80208.1"/>
    <property type="molecule type" value="Genomic_DNA"/>
</dbReference>
<dbReference type="RefSeq" id="WP_053993084.1">
    <property type="nucleotide sequence ID" value="NZ_CP065643.1"/>
</dbReference>
<evidence type="ECO:0000313" key="2">
    <source>
        <dbReference type="EMBL" id="KOY80208.1"/>
    </source>
</evidence>
<sequence length="107" mass="12210">MSPEERKQMWQERIDACRSSGVPSVKAWCKQNQVGVQSMYSWMKRLDTEPTHVAYPLTQWVAIDSSNSIEETSTLTVKVGDVSIEIKEGFNHALFNEVLQVLQSHVK</sequence>
<dbReference type="EMBL" id="LGCI01000011">
    <property type="protein sequence ID" value="KOY80256.1"/>
    <property type="molecule type" value="Genomic_DNA"/>
</dbReference>
<dbReference type="PATRIC" id="fig|33935.3.peg.1720"/>
<dbReference type="EMBL" id="LGCI01000010">
    <property type="protein sequence ID" value="KOY80516.1"/>
    <property type="molecule type" value="Genomic_DNA"/>
</dbReference>
<dbReference type="NCBIfam" id="NF047593">
    <property type="entry name" value="IS66_ISAeme5_TnpA"/>
    <property type="match status" value="1"/>
</dbReference>
<protein>
    <recommendedName>
        <fullName evidence="11">Transposase</fullName>
    </recommendedName>
</protein>
<dbReference type="AlphaFoldDB" id="A0A0M9DIM1"/>
<comment type="caution">
    <text evidence="7">The sequence shown here is derived from an EMBL/GenBank/DDBJ whole genome shotgun (WGS) entry which is preliminary data.</text>
</comment>
<evidence type="ECO:0008006" key="11">
    <source>
        <dbReference type="Google" id="ProtNLM"/>
    </source>
</evidence>
<evidence type="ECO:0000313" key="4">
    <source>
        <dbReference type="EMBL" id="KOY80237.1"/>
    </source>
</evidence>
<evidence type="ECO:0000313" key="1">
    <source>
        <dbReference type="EMBL" id="KOY80011.1"/>
    </source>
</evidence>
<evidence type="ECO:0000313" key="6">
    <source>
        <dbReference type="EMBL" id="KOY80516.1"/>
    </source>
</evidence>
<reference evidence="7 10" key="1">
    <citation type="submission" date="2015-07" db="EMBL/GenBank/DDBJ databases">
        <title>Genome sequencing project for genomic taxonomy and phylogenomics of Bacillus-like bacteria.</title>
        <authorList>
            <person name="Liu B."/>
            <person name="Wang J."/>
            <person name="Zhu Y."/>
            <person name="Liu G."/>
            <person name="Chen Q."/>
            <person name="Chen Z."/>
            <person name="Che J."/>
            <person name="Ge C."/>
            <person name="Shi H."/>
            <person name="Pan Z."/>
            <person name="Liu X."/>
        </authorList>
    </citation>
    <scope>NUCLEOTIDE SEQUENCE [LARGE SCALE GENOMIC DNA]</scope>
    <source>
        <strain evidence="7 10">DSM 54</strain>
    </source>
</reference>
<dbReference type="EMBL" id="LGCI01000011">
    <property type="protein sequence ID" value="KOY80232.1"/>
    <property type="molecule type" value="Genomic_DNA"/>
</dbReference>
<dbReference type="EMBL" id="LGCI01000014">
    <property type="protein sequence ID" value="KOY80011.1"/>
    <property type="molecule type" value="Genomic_DNA"/>
</dbReference>
<evidence type="ECO:0000313" key="8">
    <source>
        <dbReference type="EMBL" id="KOY83082.1"/>
    </source>
</evidence>
<accession>A0A0M9DIM1</accession>
<evidence type="ECO:0000313" key="7">
    <source>
        <dbReference type="EMBL" id="KOY81373.1"/>
    </source>
</evidence>